<dbReference type="EMBL" id="FOAG01000018">
    <property type="protein sequence ID" value="SEM28745.1"/>
    <property type="molecule type" value="Genomic_DNA"/>
</dbReference>
<keyword evidence="4" id="KW-1185">Reference proteome</keyword>
<dbReference type="InterPro" id="IPR010737">
    <property type="entry name" value="4-carb_acid_sugar_kinase_N"/>
</dbReference>
<feature type="domain" description="Four-carbon acid sugar kinase N-terminal" evidence="2">
    <location>
        <begin position="15"/>
        <end position="82"/>
    </location>
</feature>
<evidence type="ECO:0000256" key="1">
    <source>
        <dbReference type="SAM" id="MobiDB-lite"/>
    </source>
</evidence>
<dbReference type="AlphaFoldDB" id="A0A1H7X557"/>
<evidence type="ECO:0000259" key="2">
    <source>
        <dbReference type="Pfam" id="PF07005"/>
    </source>
</evidence>
<dbReference type="RefSeq" id="WP_093039212.1">
    <property type="nucleotide sequence ID" value="NZ_FOAG01000018.1"/>
</dbReference>
<dbReference type="STRING" id="1287727.SAMN05443999_11850"/>
<proteinExistence type="predicted"/>
<dbReference type="Pfam" id="PF07005">
    <property type="entry name" value="SBD_N"/>
    <property type="match status" value="1"/>
</dbReference>
<name>A0A1H7X557_9RHOB</name>
<evidence type="ECO:0000313" key="4">
    <source>
        <dbReference type="Proteomes" id="UP000199582"/>
    </source>
</evidence>
<feature type="region of interest" description="Disordered" evidence="1">
    <location>
        <begin position="67"/>
        <end position="107"/>
    </location>
</feature>
<dbReference type="Gene3D" id="3.40.50.10840">
    <property type="entry name" value="Putative sugar-binding, N-terminal domain"/>
    <property type="match status" value="1"/>
</dbReference>
<dbReference type="OrthoDB" id="7686359at2"/>
<organism evidence="3 4">
    <name type="scientific">Roseovarius azorensis</name>
    <dbReference type="NCBI Taxonomy" id="1287727"/>
    <lineage>
        <taxon>Bacteria</taxon>
        <taxon>Pseudomonadati</taxon>
        <taxon>Pseudomonadota</taxon>
        <taxon>Alphaproteobacteria</taxon>
        <taxon>Rhodobacterales</taxon>
        <taxon>Roseobacteraceae</taxon>
        <taxon>Roseovarius</taxon>
    </lineage>
</organism>
<sequence>MQQDQNHRLPDLLVAWYGDDFTGAAAVMEVLTFAGLPTALFLDPPTPGQLARFPGLRGIGIASTARTWSPDRMQADLPPALTSPAPIPAPNSQLPAPASGWVDMRGR</sequence>
<reference evidence="3 4" key="1">
    <citation type="submission" date="2016-10" db="EMBL/GenBank/DDBJ databases">
        <authorList>
            <person name="de Groot N.N."/>
        </authorList>
    </citation>
    <scope>NUCLEOTIDE SEQUENCE [LARGE SCALE GENOMIC DNA]</scope>
    <source>
        <strain evidence="3 4">DSM 100674</strain>
    </source>
</reference>
<dbReference type="Proteomes" id="UP000199582">
    <property type="component" value="Unassembled WGS sequence"/>
</dbReference>
<gene>
    <name evidence="3" type="ORF">SAMN05443999_11850</name>
</gene>
<dbReference type="SUPFAM" id="SSF142764">
    <property type="entry name" value="YgbK-like"/>
    <property type="match status" value="1"/>
</dbReference>
<dbReference type="InterPro" id="IPR037051">
    <property type="entry name" value="4-carb_acid_sugar_kinase_N_sf"/>
</dbReference>
<accession>A0A1H7X557</accession>
<evidence type="ECO:0000313" key="3">
    <source>
        <dbReference type="EMBL" id="SEM28745.1"/>
    </source>
</evidence>
<protein>
    <submittedName>
        <fullName evidence="3">Putative sugar-binding N-terminal domain-containing protein</fullName>
    </submittedName>
</protein>